<dbReference type="Proteomes" id="UP001160148">
    <property type="component" value="Unassembled WGS sequence"/>
</dbReference>
<name>A0AAV0XT36_9HEMI</name>
<protein>
    <submittedName>
        <fullName evidence="1">Uncharacterized protein</fullName>
    </submittedName>
</protein>
<keyword evidence="2" id="KW-1185">Reference proteome</keyword>
<proteinExistence type="predicted"/>
<sequence>MSLALSKSTKRRRCLEEIEELGLAIDSNASCNNHNYNDQPSSSEQHIISHKLSNNISNECDPTSIFFASNHNEEIDPNLMADINLNGTNIFVSNFSSDSDYSDSDFSEKVLTSITKWAIQHKISN</sequence>
<comment type="caution">
    <text evidence="1">The sequence shown here is derived from an EMBL/GenBank/DDBJ whole genome shotgun (WGS) entry which is preliminary data.</text>
</comment>
<gene>
    <name evidence="1" type="ORF">MEUPH1_LOCUS25341</name>
</gene>
<organism evidence="1 2">
    <name type="scientific">Macrosiphum euphorbiae</name>
    <name type="common">potato aphid</name>
    <dbReference type="NCBI Taxonomy" id="13131"/>
    <lineage>
        <taxon>Eukaryota</taxon>
        <taxon>Metazoa</taxon>
        <taxon>Ecdysozoa</taxon>
        <taxon>Arthropoda</taxon>
        <taxon>Hexapoda</taxon>
        <taxon>Insecta</taxon>
        <taxon>Pterygota</taxon>
        <taxon>Neoptera</taxon>
        <taxon>Paraneoptera</taxon>
        <taxon>Hemiptera</taxon>
        <taxon>Sternorrhyncha</taxon>
        <taxon>Aphidomorpha</taxon>
        <taxon>Aphidoidea</taxon>
        <taxon>Aphididae</taxon>
        <taxon>Macrosiphini</taxon>
        <taxon>Macrosiphum</taxon>
    </lineage>
</organism>
<dbReference type="AlphaFoldDB" id="A0AAV0XT36"/>
<accession>A0AAV0XT36</accession>
<reference evidence="1 2" key="1">
    <citation type="submission" date="2023-01" db="EMBL/GenBank/DDBJ databases">
        <authorList>
            <person name="Whitehead M."/>
        </authorList>
    </citation>
    <scope>NUCLEOTIDE SEQUENCE [LARGE SCALE GENOMIC DNA]</scope>
</reference>
<dbReference type="EMBL" id="CARXXK010000893">
    <property type="protein sequence ID" value="CAI6371326.1"/>
    <property type="molecule type" value="Genomic_DNA"/>
</dbReference>
<evidence type="ECO:0000313" key="1">
    <source>
        <dbReference type="EMBL" id="CAI6371326.1"/>
    </source>
</evidence>
<evidence type="ECO:0000313" key="2">
    <source>
        <dbReference type="Proteomes" id="UP001160148"/>
    </source>
</evidence>